<evidence type="ECO:0000313" key="15">
    <source>
        <dbReference type="Proteomes" id="UP000535020"/>
    </source>
</evidence>
<comment type="catalytic activity">
    <reaction evidence="12">
        <text>K(+)(in) = K(+)(out)</text>
        <dbReference type="Rhea" id="RHEA:29463"/>
        <dbReference type="ChEBI" id="CHEBI:29103"/>
    </reaction>
</comment>
<keyword evidence="3" id="KW-0813">Transport</keyword>
<evidence type="ECO:0000256" key="4">
    <source>
        <dbReference type="ARBA" id="ARBA00022538"/>
    </source>
</evidence>
<evidence type="ECO:0000256" key="11">
    <source>
        <dbReference type="ARBA" id="ARBA00023303"/>
    </source>
</evidence>
<gene>
    <name evidence="14" type="ORF">HZF10_04380</name>
</gene>
<evidence type="ECO:0000256" key="7">
    <source>
        <dbReference type="ARBA" id="ARBA00022958"/>
    </source>
</evidence>
<name>A0A7Y8Y2Q7_9FLAO</name>
<dbReference type="EMBL" id="JACBJI010000002">
    <property type="protein sequence ID" value="NYA70145.1"/>
    <property type="molecule type" value="Genomic_DNA"/>
</dbReference>
<organism evidence="14 15">
    <name type="scientific">Flavobacterium agri</name>
    <dbReference type="NCBI Taxonomy" id="2743471"/>
    <lineage>
        <taxon>Bacteria</taxon>
        <taxon>Pseudomonadati</taxon>
        <taxon>Bacteroidota</taxon>
        <taxon>Flavobacteriia</taxon>
        <taxon>Flavobacteriales</taxon>
        <taxon>Flavobacteriaceae</taxon>
        <taxon>Flavobacterium</taxon>
    </lineage>
</organism>
<protein>
    <submittedName>
        <fullName evidence="14">DUF1211 domain-containing protein</fullName>
    </submittedName>
</protein>
<evidence type="ECO:0000256" key="9">
    <source>
        <dbReference type="ARBA" id="ARBA00023065"/>
    </source>
</evidence>
<keyword evidence="7" id="KW-0630">Potassium</keyword>
<comment type="similarity">
    <text evidence="2">Belongs to the TMEM175 family.</text>
</comment>
<keyword evidence="9" id="KW-0406">Ion transport</keyword>
<dbReference type="GO" id="GO:0016020">
    <property type="term" value="C:membrane"/>
    <property type="evidence" value="ECO:0007669"/>
    <property type="project" value="UniProtKB-SubCell"/>
</dbReference>
<dbReference type="AlphaFoldDB" id="A0A7Y8Y2Q7"/>
<dbReference type="Proteomes" id="UP000535020">
    <property type="component" value="Unassembled WGS sequence"/>
</dbReference>
<evidence type="ECO:0000256" key="13">
    <source>
        <dbReference type="SAM" id="Phobius"/>
    </source>
</evidence>
<feature type="transmembrane region" description="Helical" evidence="13">
    <location>
        <begin position="84"/>
        <end position="108"/>
    </location>
</feature>
<dbReference type="Pfam" id="PF06736">
    <property type="entry name" value="TMEM175"/>
    <property type="match status" value="1"/>
</dbReference>
<keyword evidence="8 13" id="KW-1133">Transmembrane helix</keyword>
<evidence type="ECO:0000313" key="14">
    <source>
        <dbReference type="EMBL" id="NYA70145.1"/>
    </source>
</evidence>
<keyword evidence="4" id="KW-0633">Potassium transport</keyword>
<evidence type="ECO:0000256" key="3">
    <source>
        <dbReference type="ARBA" id="ARBA00022448"/>
    </source>
</evidence>
<proteinExistence type="inferred from homology"/>
<comment type="caution">
    <text evidence="14">The sequence shown here is derived from an EMBL/GenBank/DDBJ whole genome shotgun (WGS) entry which is preliminary data.</text>
</comment>
<dbReference type="GO" id="GO:0005267">
    <property type="term" value="F:potassium channel activity"/>
    <property type="evidence" value="ECO:0007669"/>
    <property type="project" value="UniProtKB-KW"/>
</dbReference>
<evidence type="ECO:0000256" key="2">
    <source>
        <dbReference type="ARBA" id="ARBA00006920"/>
    </source>
</evidence>
<reference evidence="14 15" key="1">
    <citation type="submission" date="2020-07" db="EMBL/GenBank/DDBJ databases">
        <authorList>
            <person name="Sun Q."/>
        </authorList>
    </citation>
    <scope>NUCLEOTIDE SEQUENCE [LARGE SCALE GENOMIC DNA]</scope>
    <source>
        <strain evidence="14 15">MAH-1</strain>
    </source>
</reference>
<dbReference type="PANTHER" id="PTHR31462">
    <property type="entry name" value="ENDOSOMAL/LYSOSOMAL POTASSIUM CHANNEL TMEM175"/>
    <property type="match status" value="1"/>
</dbReference>
<evidence type="ECO:0000256" key="1">
    <source>
        <dbReference type="ARBA" id="ARBA00004141"/>
    </source>
</evidence>
<evidence type="ECO:0000256" key="8">
    <source>
        <dbReference type="ARBA" id="ARBA00022989"/>
    </source>
</evidence>
<keyword evidence="6" id="KW-0631">Potassium channel</keyword>
<feature type="transmembrane region" description="Helical" evidence="13">
    <location>
        <begin position="12"/>
        <end position="32"/>
    </location>
</feature>
<evidence type="ECO:0000256" key="6">
    <source>
        <dbReference type="ARBA" id="ARBA00022826"/>
    </source>
</evidence>
<accession>A0A7Y8Y2Q7</accession>
<comment type="subcellular location">
    <subcellularLocation>
        <location evidence="1">Membrane</location>
        <topology evidence="1">Multi-pass membrane protein</topology>
    </subcellularLocation>
</comment>
<dbReference type="GO" id="GO:0015252">
    <property type="term" value="F:proton channel activity"/>
    <property type="evidence" value="ECO:0007669"/>
    <property type="project" value="InterPro"/>
</dbReference>
<dbReference type="InterPro" id="IPR010617">
    <property type="entry name" value="TMEM175-like"/>
</dbReference>
<evidence type="ECO:0000256" key="5">
    <source>
        <dbReference type="ARBA" id="ARBA00022692"/>
    </source>
</evidence>
<keyword evidence="10 13" id="KW-0472">Membrane</keyword>
<evidence type="ECO:0000256" key="10">
    <source>
        <dbReference type="ARBA" id="ARBA00023136"/>
    </source>
</evidence>
<sequence length="209" mass="24653">MPEKNLQLERLVFFCDAIVAIAITLLVLDIKIDSTPSGHLTFHDLFGQWKHLLTFFLSFFNIANFWKVHHSFFSYIKKIDERLLWINIMWLLFIAILPFTTSLVSEFLHDEAAIFAYSSNILLIATFQNLIWDYTEKQPGFRKEEELDPELSKRFTVYCNLDMINSAIGVAVSFFFPVLAFVILFTKFPTIIFARFYYLKEHKKIRRDG</sequence>
<dbReference type="RefSeq" id="WP_176004969.1">
    <property type="nucleotide sequence ID" value="NZ_JABWMI010000006.1"/>
</dbReference>
<dbReference type="PANTHER" id="PTHR31462:SF5">
    <property type="entry name" value="ENDOSOMAL_LYSOSOMAL PROTON CHANNEL TMEM175"/>
    <property type="match status" value="1"/>
</dbReference>
<keyword evidence="5 13" id="KW-0812">Transmembrane</keyword>
<keyword evidence="15" id="KW-1185">Reference proteome</keyword>
<evidence type="ECO:0000256" key="12">
    <source>
        <dbReference type="ARBA" id="ARBA00034430"/>
    </source>
</evidence>
<keyword evidence="11" id="KW-0407">Ion channel</keyword>